<dbReference type="Proteomes" id="UP000717515">
    <property type="component" value="Unassembled WGS sequence"/>
</dbReference>
<reference evidence="1" key="1">
    <citation type="submission" date="2021-07" db="EMBL/GenBank/DDBJ databases">
        <title>Draft genome of Mortierella alpina, strain LL118, isolated from an aspen leaf litter sample.</title>
        <authorList>
            <person name="Yang S."/>
            <person name="Vinatzer B.A."/>
        </authorList>
    </citation>
    <scope>NUCLEOTIDE SEQUENCE</scope>
    <source>
        <strain evidence="1">LL118</strain>
    </source>
</reference>
<dbReference type="SUPFAM" id="SSF55729">
    <property type="entry name" value="Acyl-CoA N-acyltransferases (Nat)"/>
    <property type="match status" value="1"/>
</dbReference>
<dbReference type="AlphaFoldDB" id="A0A9P7ZZH4"/>
<comment type="caution">
    <text evidence="1">The sequence shown here is derived from an EMBL/GenBank/DDBJ whole genome shotgun (WGS) entry which is preliminary data.</text>
</comment>
<proteinExistence type="predicted"/>
<dbReference type="InterPro" id="IPR016181">
    <property type="entry name" value="Acyl_CoA_acyltransferase"/>
</dbReference>
<organism evidence="1 2">
    <name type="scientific">Mortierella alpina</name>
    <name type="common">Oleaginous fungus</name>
    <name type="synonym">Mortierella renispora</name>
    <dbReference type="NCBI Taxonomy" id="64518"/>
    <lineage>
        <taxon>Eukaryota</taxon>
        <taxon>Fungi</taxon>
        <taxon>Fungi incertae sedis</taxon>
        <taxon>Mucoromycota</taxon>
        <taxon>Mortierellomycotina</taxon>
        <taxon>Mortierellomycetes</taxon>
        <taxon>Mortierellales</taxon>
        <taxon>Mortierellaceae</taxon>
        <taxon>Mortierella</taxon>
    </lineage>
</organism>
<gene>
    <name evidence="1" type="ORF">KVV02_005384</name>
</gene>
<sequence>MTSTHASSPLGDRTQTIDLENGLIMRWSTAPDKDNLMDCLGTAFREEIFGEDGETPGKNEYIEAFVGWLMSGEHVVTSQHDFAFVEDTTLMAQPGKNPIVAVVALARVSGYFGPVDMQFGVVTAVGTLREYRNRGLVKKLMLLMIHPAADERGDEIVFILGIPHFYRQFGYECAVPYRIGRTLPALETSLPPLPAGDSEPFILQGATSADIPYLVRMSTPDKLYLKAQIGTYYDHGVWRLIVDKHSPEYAKTHHDTHHHASVILDSRTGQTIGFSLTSHILGKWSWEAFSIDEDVAVYRDVLPSVLRQLKAADRPYFESYSTKLNNYVLPDETDLEKRARGQFPPLTYTDLYVKLTAHHPATMLLAAQGKLEPAKDPYPMYTRIASLPKLVRKIAPVLERRLRGSAFGGISATLQINFYRKIEGMSSKGLEIVFERGQLKRASDWVYKSTEDQLYEAREKGQEPSPSTKGVVFKAHFAPLTFTRLVTGSTDVEELLKRDGENGVDGAEAKLLLSILFPKVEHFVEFDWW</sequence>
<dbReference type="Gene3D" id="3.40.630.30">
    <property type="match status" value="1"/>
</dbReference>
<accession>A0A9P7ZZH4</accession>
<protein>
    <submittedName>
        <fullName evidence="1">Uncharacterized protein</fullName>
    </submittedName>
</protein>
<evidence type="ECO:0000313" key="2">
    <source>
        <dbReference type="Proteomes" id="UP000717515"/>
    </source>
</evidence>
<name>A0A9P7ZZH4_MORAP</name>
<dbReference type="EMBL" id="JAIFTL010000221">
    <property type="protein sequence ID" value="KAG9321199.1"/>
    <property type="molecule type" value="Genomic_DNA"/>
</dbReference>
<evidence type="ECO:0000313" key="1">
    <source>
        <dbReference type="EMBL" id="KAG9321199.1"/>
    </source>
</evidence>
<dbReference type="Pfam" id="PF13527">
    <property type="entry name" value="Acetyltransf_9"/>
    <property type="match status" value="1"/>
</dbReference>